<dbReference type="Proteomes" id="UP000324222">
    <property type="component" value="Unassembled WGS sequence"/>
</dbReference>
<dbReference type="EMBL" id="VSRR010008759">
    <property type="protein sequence ID" value="MPC49252.1"/>
    <property type="molecule type" value="Genomic_DNA"/>
</dbReference>
<evidence type="ECO:0000256" key="1">
    <source>
        <dbReference type="SAM" id="MobiDB-lite"/>
    </source>
</evidence>
<evidence type="ECO:0000313" key="3">
    <source>
        <dbReference type="Proteomes" id="UP000324222"/>
    </source>
</evidence>
<proteinExistence type="predicted"/>
<protein>
    <submittedName>
        <fullName evidence="2">Uncharacterized protein</fullName>
    </submittedName>
</protein>
<comment type="caution">
    <text evidence="2">The sequence shown here is derived from an EMBL/GenBank/DDBJ whole genome shotgun (WGS) entry which is preliminary data.</text>
</comment>
<keyword evidence="3" id="KW-1185">Reference proteome</keyword>
<organism evidence="2 3">
    <name type="scientific">Portunus trituberculatus</name>
    <name type="common">Swimming crab</name>
    <name type="synonym">Neptunus trituberculatus</name>
    <dbReference type="NCBI Taxonomy" id="210409"/>
    <lineage>
        <taxon>Eukaryota</taxon>
        <taxon>Metazoa</taxon>
        <taxon>Ecdysozoa</taxon>
        <taxon>Arthropoda</taxon>
        <taxon>Crustacea</taxon>
        <taxon>Multicrustacea</taxon>
        <taxon>Malacostraca</taxon>
        <taxon>Eumalacostraca</taxon>
        <taxon>Eucarida</taxon>
        <taxon>Decapoda</taxon>
        <taxon>Pleocyemata</taxon>
        <taxon>Brachyura</taxon>
        <taxon>Eubrachyura</taxon>
        <taxon>Portunoidea</taxon>
        <taxon>Portunidae</taxon>
        <taxon>Portuninae</taxon>
        <taxon>Portunus</taxon>
    </lineage>
</organism>
<feature type="region of interest" description="Disordered" evidence="1">
    <location>
        <begin position="50"/>
        <end position="71"/>
    </location>
</feature>
<reference evidence="2 3" key="1">
    <citation type="submission" date="2019-05" db="EMBL/GenBank/DDBJ databases">
        <title>Another draft genome of Portunus trituberculatus and its Hox gene families provides insights of decapod evolution.</title>
        <authorList>
            <person name="Jeong J.-H."/>
            <person name="Song I."/>
            <person name="Kim S."/>
            <person name="Choi T."/>
            <person name="Kim D."/>
            <person name="Ryu S."/>
            <person name="Kim W."/>
        </authorList>
    </citation>
    <scope>NUCLEOTIDE SEQUENCE [LARGE SCALE GENOMIC DNA]</scope>
    <source>
        <tissue evidence="2">Muscle</tissue>
    </source>
</reference>
<name>A0A5B7FRV8_PORTR</name>
<sequence length="71" mass="7681">MDALARMTSYHSCLRDPGMCSWTNWKDVDLSRSAFDSRSVSCAAATAAVSNGGSHDSLATVWEDGSPRERV</sequence>
<accession>A0A5B7FRV8</accession>
<dbReference type="AlphaFoldDB" id="A0A5B7FRV8"/>
<evidence type="ECO:0000313" key="2">
    <source>
        <dbReference type="EMBL" id="MPC49252.1"/>
    </source>
</evidence>
<gene>
    <name evidence="2" type="ORF">E2C01_043050</name>
</gene>